<evidence type="ECO:0000256" key="1">
    <source>
        <dbReference type="ARBA" id="ARBA00006738"/>
    </source>
</evidence>
<accession>A0A1G6HEU7</accession>
<dbReference type="AlphaFoldDB" id="A0A1G6HEU7"/>
<proteinExistence type="inferred from homology"/>
<evidence type="ECO:0000313" key="3">
    <source>
        <dbReference type="EMBL" id="SDB92683.1"/>
    </source>
</evidence>
<dbReference type="InterPro" id="IPR011856">
    <property type="entry name" value="tRNA_endonuc-like_dom_sf"/>
</dbReference>
<reference evidence="4" key="1">
    <citation type="submission" date="2016-09" db="EMBL/GenBank/DDBJ databases">
        <authorList>
            <person name="Varghese N."/>
            <person name="Submissions S."/>
        </authorList>
    </citation>
    <scope>NUCLEOTIDE SEQUENCE [LARGE SCALE GENOMIC DNA]</scope>
    <source>
        <strain evidence="4">ANC 4422</strain>
    </source>
</reference>
<dbReference type="NCBIfam" id="TIGR00252">
    <property type="entry name" value="YraN family protein"/>
    <property type="match status" value="1"/>
</dbReference>
<protein>
    <recommendedName>
        <fullName evidence="2">UPF0102 protein SAMN05421733_105105</fullName>
    </recommendedName>
</protein>
<dbReference type="HAMAP" id="MF_00048">
    <property type="entry name" value="UPF0102"/>
    <property type="match status" value="1"/>
</dbReference>
<evidence type="ECO:0000256" key="2">
    <source>
        <dbReference type="HAMAP-Rule" id="MF_00048"/>
    </source>
</evidence>
<dbReference type="PANTHER" id="PTHR34039">
    <property type="entry name" value="UPF0102 PROTEIN YRAN"/>
    <property type="match status" value="1"/>
</dbReference>
<dbReference type="Proteomes" id="UP000242501">
    <property type="component" value="Unassembled WGS sequence"/>
</dbReference>
<dbReference type="OrthoDB" id="9794876at2"/>
<dbReference type="InterPro" id="IPR011335">
    <property type="entry name" value="Restrct_endonuc-II-like"/>
</dbReference>
<keyword evidence="4" id="KW-1185">Reference proteome</keyword>
<dbReference type="GO" id="GO:0003676">
    <property type="term" value="F:nucleic acid binding"/>
    <property type="evidence" value="ECO:0007669"/>
    <property type="project" value="InterPro"/>
</dbReference>
<dbReference type="InterPro" id="IPR003509">
    <property type="entry name" value="UPF0102_YraN-like"/>
</dbReference>
<keyword evidence="3" id="KW-0255">Endonuclease</keyword>
<dbReference type="PANTHER" id="PTHR34039:SF1">
    <property type="entry name" value="UPF0102 PROTEIN YRAN"/>
    <property type="match status" value="1"/>
</dbReference>
<sequence>MAHQNRLGQWAEVVAIEQLQQTGFSILYQNYFSRYGEIDIVALKDDLIVFTEVKARSNTAYGKSVDALGERKQAKIIKTAEYFIMQHMHYADYDFRFDAICIDLKHVIAKNTQPDFSKVAYDLTWIENAFTLS</sequence>
<dbReference type="CDD" id="cd20736">
    <property type="entry name" value="PoNe_Nuclease"/>
    <property type="match status" value="1"/>
</dbReference>
<dbReference type="Gene3D" id="3.40.1350.10">
    <property type="match status" value="1"/>
</dbReference>
<dbReference type="EMBL" id="FMYL01000005">
    <property type="protein sequence ID" value="SDB92683.1"/>
    <property type="molecule type" value="Genomic_DNA"/>
</dbReference>
<dbReference type="SUPFAM" id="SSF52980">
    <property type="entry name" value="Restriction endonuclease-like"/>
    <property type="match status" value="1"/>
</dbReference>
<name>A0A1G6HEU7_9GAMM</name>
<dbReference type="RefSeq" id="WP_092747858.1">
    <property type="nucleotide sequence ID" value="NZ_FMYL01000005.1"/>
</dbReference>
<dbReference type="NCBIfam" id="NF009150">
    <property type="entry name" value="PRK12497.1-3"/>
    <property type="match status" value="1"/>
</dbReference>
<evidence type="ECO:0000313" key="4">
    <source>
        <dbReference type="Proteomes" id="UP000242501"/>
    </source>
</evidence>
<organism evidence="3 4">
    <name type="scientific">Acinetobacter boissieri</name>
    <dbReference type="NCBI Taxonomy" id="1219383"/>
    <lineage>
        <taxon>Bacteria</taxon>
        <taxon>Pseudomonadati</taxon>
        <taxon>Pseudomonadota</taxon>
        <taxon>Gammaproteobacteria</taxon>
        <taxon>Moraxellales</taxon>
        <taxon>Moraxellaceae</taxon>
        <taxon>Acinetobacter</taxon>
    </lineage>
</organism>
<keyword evidence="3" id="KW-0378">Hydrolase</keyword>
<dbReference type="GO" id="GO:0004519">
    <property type="term" value="F:endonuclease activity"/>
    <property type="evidence" value="ECO:0007669"/>
    <property type="project" value="UniProtKB-KW"/>
</dbReference>
<dbReference type="STRING" id="1219383.SAMN05421733_105105"/>
<keyword evidence="3" id="KW-0540">Nuclease</keyword>
<gene>
    <name evidence="3" type="ORF">SAMN05421733_105105</name>
</gene>
<dbReference type="Pfam" id="PF02021">
    <property type="entry name" value="UPF0102"/>
    <property type="match status" value="1"/>
</dbReference>
<comment type="similarity">
    <text evidence="1 2">Belongs to the UPF0102 family.</text>
</comment>